<dbReference type="RefSeq" id="WP_099149507.1">
    <property type="nucleotide sequence ID" value="NZ_PDUD01000011.1"/>
</dbReference>
<feature type="transmembrane region" description="Helical" evidence="2">
    <location>
        <begin position="12"/>
        <end position="28"/>
    </location>
</feature>
<keyword evidence="2" id="KW-0812">Transmembrane</keyword>
<protein>
    <recommendedName>
        <fullName evidence="3">SH3b domain-containing protein</fullName>
    </recommendedName>
</protein>
<accession>A0A2D0NHC6</accession>
<dbReference type="Proteomes" id="UP000223913">
    <property type="component" value="Unassembled WGS sequence"/>
</dbReference>
<feature type="domain" description="SH3b" evidence="3">
    <location>
        <begin position="99"/>
        <end position="164"/>
    </location>
</feature>
<dbReference type="InterPro" id="IPR003646">
    <property type="entry name" value="SH3-like_bac-type"/>
</dbReference>
<evidence type="ECO:0000259" key="3">
    <source>
        <dbReference type="Pfam" id="PF08239"/>
    </source>
</evidence>
<dbReference type="OrthoDB" id="1496114at2"/>
<reference evidence="4 5" key="1">
    <citation type="submission" date="2017-10" db="EMBL/GenBank/DDBJ databases">
        <title>The draft genome sequence of Lewinella nigricans NBRC 102662.</title>
        <authorList>
            <person name="Wang K."/>
        </authorList>
    </citation>
    <scope>NUCLEOTIDE SEQUENCE [LARGE SCALE GENOMIC DNA]</scope>
    <source>
        <strain evidence="4 5">NBRC 102662</strain>
    </source>
</reference>
<gene>
    <name evidence="4" type="ORF">CRP01_08080</name>
</gene>
<evidence type="ECO:0000313" key="4">
    <source>
        <dbReference type="EMBL" id="PHN07173.1"/>
    </source>
</evidence>
<dbReference type="EMBL" id="PDUD01000011">
    <property type="protein sequence ID" value="PHN07173.1"/>
    <property type="molecule type" value="Genomic_DNA"/>
</dbReference>
<proteinExistence type="predicted"/>
<name>A0A2D0NHC6_FLAN2</name>
<keyword evidence="5" id="KW-1185">Reference proteome</keyword>
<dbReference type="Gene3D" id="2.30.30.40">
    <property type="entry name" value="SH3 Domains"/>
    <property type="match status" value="1"/>
</dbReference>
<keyword evidence="2" id="KW-0472">Membrane</keyword>
<dbReference type="Pfam" id="PF08239">
    <property type="entry name" value="SH3_3"/>
    <property type="match status" value="1"/>
</dbReference>
<sequence>MAKESSLLPKMEVLIIIIFFIGIVIWAFDKCGDTKRSYSEQANSDTDVVEDLINRNVDAVELPPEDSLGDLLPPAATPSPARPASPAGTGYAPLYVTIDGLNLRDEPKLSGKVLTSLKLFEEVAFMGEVTDSTEQINLGRITPDEPWIKVRGRGHVGWVYGAGVEYYKKKLEGAY</sequence>
<evidence type="ECO:0000256" key="1">
    <source>
        <dbReference type="SAM" id="MobiDB-lite"/>
    </source>
</evidence>
<feature type="region of interest" description="Disordered" evidence="1">
    <location>
        <begin position="62"/>
        <end position="86"/>
    </location>
</feature>
<evidence type="ECO:0000313" key="5">
    <source>
        <dbReference type="Proteomes" id="UP000223913"/>
    </source>
</evidence>
<comment type="caution">
    <text evidence="4">The sequence shown here is derived from an EMBL/GenBank/DDBJ whole genome shotgun (WGS) entry which is preliminary data.</text>
</comment>
<evidence type="ECO:0000256" key="2">
    <source>
        <dbReference type="SAM" id="Phobius"/>
    </source>
</evidence>
<keyword evidence="2" id="KW-1133">Transmembrane helix</keyword>
<organism evidence="4 5">
    <name type="scientific">Flavilitoribacter nigricans (strain ATCC 23147 / DSM 23189 / NBRC 102662 / NCIMB 1420 / SS-2)</name>
    <name type="common">Lewinella nigricans</name>
    <dbReference type="NCBI Taxonomy" id="1122177"/>
    <lineage>
        <taxon>Bacteria</taxon>
        <taxon>Pseudomonadati</taxon>
        <taxon>Bacteroidota</taxon>
        <taxon>Saprospiria</taxon>
        <taxon>Saprospirales</taxon>
        <taxon>Lewinellaceae</taxon>
        <taxon>Flavilitoribacter</taxon>
    </lineage>
</organism>
<dbReference type="AlphaFoldDB" id="A0A2D0NHC6"/>